<dbReference type="RefSeq" id="WP_263050905.1">
    <property type="nucleotide sequence ID" value="NZ_CP106735.1"/>
</dbReference>
<evidence type="ECO:0000313" key="2">
    <source>
        <dbReference type="Proteomes" id="UP001062165"/>
    </source>
</evidence>
<accession>A0ABY6CZ33</accession>
<evidence type="ECO:0000313" key="1">
    <source>
        <dbReference type="EMBL" id="UXX79162.1"/>
    </source>
</evidence>
<name>A0ABY6CZ33_9BACT</name>
<dbReference type="Gene3D" id="2.40.160.60">
    <property type="entry name" value="Outer membrane protein transport protein (OMPP1/FadL/TodX)"/>
    <property type="match status" value="1"/>
</dbReference>
<organism evidence="1 2">
    <name type="scientific">Reichenbachiella carrageenanivorans</name>
    <dbReference type="NCBI Taxonomy" id="2979869"/>
    <lineage>
        <taxon>Bacteria</taxon>
        <taxon>Pseudomonadati</taxon>
        <taxon>Bacteroidota</taxon>
        <taxon>Cytophagia</taxon>
        <taxon>Cytophagales</taxon>
        <taxon>Reichenbachiellaceae</taxon>
        <taxon>Reichenbachiella</taxon>
    </lineage>
</organism>
<dbReference type="Proteomes" id="UP001062165">
    <property type="component" value="Chromosome"/>
</dbReference>
<reference evidence="1" key="1">
    <citation type="submission" date="2022-10" db="EMBL/GenBank/DDBJ databases">
        <title>Comparative genomics and taxonomic characterization of three novel marine species of genus Reichenbachiella exhibiting antioxidant and polysaccharide degradation activities.</title>
        <authorList>
            <person name="Muhammad N."/>
            <person name="Lee Y.-J."/>
            <person name="Ko J."/>
            <person name="Kim S.-G."/>
        </authorList>
    </citation>
    <scope>NUCLEOTIDE SEQUENCE</scope>
    <source>
        <strain evidence="1">Wsw4-B4</strain>
    </source>
</reference>
<evidence type="ECO:0008006" key="3">
    <source>
        <dbReference type="Google" id="ProtNLM"/>
    </source>
</evidence>
<sequence length="426" mass="47271">MHTIESKFFSRFVVILSLVFGVDQASAQNGAGSVYSIFGIGELSRSVSVASQAMGNTAIGLSNPYQINITNPAANGGVGSYFNHVFDIGMYYASTNYQTQETSENGSYGGVSDFSFWFKYGQKGSAIIGLSSYSNVGYNIYKDQVNSFQTGDYDIAYQGSGGLNEAYFSNSYALFQNFSVGLKLAFIFGSIDHTEDVVGSQSLSRYMLENHTYIANLDLEYSLNYRLPVSKNSYVNFGLIYKKPTQLSGNTSSTISAWDYSEGTTVDEAVLYEEKESTSGYKLPRKMGFGVSLNTKKVMLAGDVEFNQWKDGEIEGYSNDLVNTWRYSAGLEVTPNRFGDQTLGRISYRIGGYYENSYLKINGVNPETYAFTSGLSIPLRTGSAMNLSYQRKYNGTTSEGLILESSHVVAMSFSIRRRWFQRPKYD</sequence>
<dbReference type="EMBL" id="CP106735">
    <property type="protein sequence ID" value="UXX79162.1"/>
    <property type="molecule type" value="Genomic_DNA"/>
</dbReference>
<protein>
    <recommendedName>
        <fullName evidence="3">Long-chain fatty acid transport protein</fullName>
    </recommendedName>
</protein>
<proteinExistence type="predicted"/>
<keyword evidence="2" id="KW-1185">Reference proteome</keyword>
<gene>
    <name evidence="1" type="ORF">N7E81_17555</name>
</gene>